<proteinExistence type="predicted"/>
<dbReference type="NCBIfam" id="TIGR00765">
    <property type="entry name" value="yihY_not_rbn"/>
    <property type="match status" value="1"/>
</dbReference>
<keyword evidence="3 7" id="KW-0812">Transmembrane</keyword>
<feature type="region of interest" description="Disordered" evidence="6">
    <location>
        <begin position="1"/>
        <end position="86"/>
    </location>
</feature>
<evidence type="ECO:0000256" key="3">
    <source>
        <dbReference type="ARBA" id="ARBA00022692"/>
    </source>
</evidence>
<gene>
    <name evidence="8" type="ORF">SCA03_07000</name>
</gene>
<dbReference type="Pfam" id="PF03631">
    <property type="entry name" value="Virul_fac_BrkB"/>
    <property type="match status" value="1"/>
</dbReference>
<feature type="transmembrane region" description="Helical" evidence="7">
    <location>
        <begin position="214"/>
        <end position="237"/>
    </location>
</feature>
<feature type="transmembrane region" description="Helical" evidence="7">
    <location>
        <begin position="170"/>
        <end position="193"/>
    </location>
</feature>
<evidence type="ECO:0000256" key="7">
    <source>
        <dbReference type="SAM" id="Phobius"/>
    </source>
</evidence>
<dbReference type="Proteomes" id="UP000319210">
    <property type="component" value="Unassembled WGS sequence"/>
</dbReference>
<reference evidence="8 9" key="1">
    <citation type="submission" date="2019-06" db="EMBL/GenBank/DDBJ databases">
        <title>Whole genome shotgun sequence of Streptomyces cacaoi subsp. cacaoi NBRC 12748.</title>
        <authorList>
            <person name="Hosoyama A."/>
            <person name="Uohara A."/>
            <person name="Ohji S."/>
            <person name="Ichikawa N."/>
        </authorList>
    </citation>
    <scope>NUCLEOTIDE SEQUENCE [LARGE SCALE GENOMIC DNA]</scope>
    <source>
        <strain evidence="8 9">NBRC 12748</strain>
    </source>
</reference>
<feature type="transmembrane region" description="Helical" evidence="7">
    <location>
        <begin position="104"/>
        <end position="130"/>
    </location>
</feature>
<keyword evidence="5 7" id="KW-0472">Membrane</keyword>
<evidence type="ECO:0000313" key="8">
    <source>
        <dbReference type="EMBL" id="GEB48149.1"/>
    </source>
</evidence>
<feature type="transmembrane region" description="Helical" evidence="7">
    <location>
        <begin position="290"/>
        <end position="311"/>
    </location>
</feature>
<dbReference type="AlphaFoldDB" id="A0A4Y3QT68"/>
<dbReference type="RefSeq" id="WP_051845882.1">
    <property type="nucleotide sequence ID" value="NZ_BJMM01000003.1"/>
</dbReference>
<evidence type="ECO:0000256" key="6">
    <source>
        <dbReference type="SAM" id="MobiDB-lite"/>
    </source>
</evidence>
<keyword evidence="4 7" id="KW-1133">Transmembrane helix</keyword>
<evidence type="ECO:0000313" key="9">
    <source>
        <dbReference type="Proteomes" id="UP000319210"/>
    </source>
</evidence>
<keyword evidence="9" id="KW-1185">Reference proteome</keyword>
<comment type="caution">
    <text evidence="8">The sequence shown here is derived from an EMBL/GenBank/DDBJ whole genome shotgun (WGS) entry which is preliminary data.</text>
</comment>
<dbReference type="OrthoDB" id="9781030at2"/>
<evidence type="ECO:0000256" key="5">
    <source>
        <dbReference type="ARBA" id="ARBA00023136"/>
    </source>
</evidence>
<name>A0A4Y3QT68_STRCI</name>
<organism evidence="8 9">
    <name type="scientific">Streptomyces cacaoi</name>
    <dbReference type="NCBI Taxonomy" id="1898"/>
    <lineage>
        <taxon>Bacteria</taxon>
        <taxon>Bacillati</taxon>
        <taxon>Actinomycetota</taxon>
        <taxon>Actinomycetes</taxon>
        <taxon>Kitasatosporales</taxon>
        <taxon>Streptomycetaceae</taxon>
        <taxon>Streptomyces</taxon>
    </lineage>
</organism>
<sequence length="376" mass="40207">MTESPRPEGSHPPAEGPAGGAAAEGEPARRPAHGPAAREPAAQGPAEESAKESAKSEPARDTAKDRPASEERPPKTPTQLPKTSWREALKRTGKKYKHDNLGDWAAALTYYGVLSIFPALIALLSILGLLGRSTTDSLLKNVGSLAPGAARDILETMVHQLQSSGGRASIGLIVGILVALWSASGYVAAFMRAGNAVHDIGEGRPVWKTLPTRFGITVVVVVLLACIAVGVVFTGPLARRTGSLIGLGDTAILVWNIAKWPVMVLLFSLILALLYWAAPNVRRGFRWVTPGSLLAVVIWLVASALFAVYVANFSSYNKTYGSFAGIIIFLVWLWISNIAVLLGLALNAELDRARAIRHGHPPDKEPYAEPRDTRKL</sequence>
<evidence type="ECO:0000256" key="2">
    <source>
        <dbReference type="ARBA" id="ARBA00022475"/>
    </source>
</evidence>
<dbReference type="PANTHER" id="PTHR30213:SF0">
    <property type="entry name" value="UPF0761 MEMBRANE PROTEIN YIHY"/>
    <property type="match status" value="1"/>
</dbReference>
<accession>A0A4Y3QT68</accession>
<feature type="transmembrane region" description="Helical" evidence="7">
    <location>
        <begin position="323"/>
        <end position="348"/>
    </location>
</feature>
<keyword evidence="2" id="KW-1003">Cell membrane</keyword>
<protein>
    <submittedName>
        <fullName evidence="8">Uncharacterized protein</fullName>
    </submittedName>
</protein>
<feature type="transmembrane region" description="Helical" evidence="7">
    <location>
        <begin position="257"/>
        <end position="278"/>
    </location>
</feature>
<feature type="region of interest" description="Disordered" evidence="6">
    <location>
        <begin position="357"/>
        <end position="376"/>
    </location>
</feature>
<dbReference type="GO" id="GO:0005886">
    <property type="term" value="C:plasma membrane"/>
    <property type="evidence" value="ECO:0007669"/>
    <property type="project" value="UniProtKB-SubCell"/>
</dbReference>
<feature type="compositionally biased region" description="Basic and acidic residues" evidence="6">
    <location>
        <begin position="48"/>
        <end position="74"/>
    </location>
</feature>
<dbReference type="InterPro" id="IPR017039">
    <property type="entry name" value="Virul_fac_BrkB"/>
</dbReference>
<evidence type="ECO:0000256" key="4">
    <source>
        <dbReference type="ARBA" id="ARBA00022989"/>
    </source>
</evidence>
<comment type="subcellular location">
    <subcellularLocation>
        <location evidence="1">Cell membrane</location>
        <topology evidence="1">Multi-pass membrane protein</topology>
    </subcellularLocation>
</comment>
<dbReference type="EMBL" id="BJMM01000003">
    <property type="protein sequence ID" value="GEB48149.1"/>
    <property type="molecule type" value="Genomic_DNA"/>
</dbReference>
<dbReference type="PANTHER" id="PTHR30213">
    <property type="entry name" value="INNER MEMBRANE PROTEIN YHJD"/>
    <property type="match status" value="1"/>
</dbReference>
<evidence type="ECO:0000256" key="1">
    <source>
        <dbReference type="ARBA" id="ARBA00004651"/>
    </source>
</evidence>
<feature type="compositionally biased region" description="Low complexity" evidence="6">
    <location>
        <begin position="33"/>
        <end position="47"/>
    </location>
</feature>